<dbReference type="Proteomes" id="UP000054466">
    <property type="component" value="Unassembled WGS sequence"/>
</dbReference>
<reference evidence="10 11" key="1">
    <citation type="submission" date="2015-01" db="EMBL/GenBank/DDBJ databases">
        <title>The Genome Sequence of Cladophialophora immunda CBS83496.</title>
        <authorList>
            <consortium name="The Broad Institute Genomics Platform"/>
            <person name="Cuomo C."/>
            <person name="de Hoog S."/>
            <person name="Gorbushina A."/>
            <person name="Stielow B."/>
            <person name="Teixiera M."/>
            <person name="Abouelleil A."/>
            <person name="Chapman S.B."/>
            <person name="Priest M."/>
            <person name="Young S.K."/>
            <person name="Wortman J."/>
            <person name="Nusbaum C."/>
            <person name="Birren B."/>
        </authorList>
    </citation>
    <scope>NUCLEOTIDE SEQUENCE [LARGE SCALE GENOMIC DNA]</scope>
    <source>
        <strain evidence="10 11">CBS 83496</strain>
    </source>
</reference>
<dbReference type="Gene3D" id="3.90.550.10">
    <property type="entry name" value="Spore Coat Polysaccharide Biosynthesis Protein SpsA, Chain A"/>
    <property type="match status" value="1"/>
</dbReference>
<dbReference type="InterPro" id="IPR029044">
    <property type="entry name" value="Nucleotide-diphossugar_trans"/>
</dbReference>
<keyword evidence="6 9" id="KW-0472">Membrane</keyword>
<keyword evidence="5 9" id="KW-1133">Transmembrane helix</keyword>
<keyword evidence="7" id="KW-0325">Glycoprotein</keyword>
<dbReference type="InterPro" id="IPR052427">
    <property type="entry name" value="Glycosyltrans_GT2/GT47"/>
</dbReference>
<dbReference type="AlphaFoldDB" id="A0A0D2CR10"/>
<dbReference type="OrthoDB" id="2849215at2759"/>
<evidence type="ECO:0000256" key="9">
    <source>
        <dbReference type="SAM" id="Phobius"/>
    </source>
</evidence>
<evidence type="ECO:0000256" key="5">
    <source>
        <dbReference type="ARBA" id="ARBA00022989"/>
    </source>
</evidence>
<dbReference type="GO" id="GO:0016757">
    <property type="term" value="F:glycosyltransferase activity"/>
    <property type="evidence" value="ECO:0007669"/>
    <property type="project" value="UniProtKB-KW"/>
</dbReference>
<name>A0A0D2CR10_9EURO</name>
<dbReference type="RefSeq" id="XP_016253864.1">
    <property type="nucleotide sequence ID" value="XM_016386936.1"/>
</dbReference>
<evidence type="ECO:0000313" key="11">
    <source>
        <dbReference type="Proteomes" id="UP000054466"/>
    </source>
</evidence>
<dbReference type="GO" id="GO:0016020">
    <property type="term" value="C:membrane"/>
    <property type="evidence" value="ECO:0007669"/>
    <property type="project" value="UniProtKB-SubCell"/>
</dbReference>
<dbReference type="STRING" id="569365.A0A0D2CR10"/>
<evidence type="ECO:0000256" key="4">
    <source>
        <dbReference type="ARBA" id="ARBA00022692"/>
    </source>
</evidence>
<feature type="compositionally biased region" description="Basic and acidic residues" evidence="8">
    <location>
        <begin position="440"/>
        <end position="450"/>
    </location>
</feature>
<dbReference type="VEuPathDB" id="FungiDB:PV07_00482"/>
<dbReference type="PANTHER" id="PTHR47844">
    <property type="entry name" value="SYNTHASE CPS1, PUTATIVE (AFU_ORTHOLOGUE AFUA_7G02500)-RELATED"/>
    <property type="match status" value="1"/>
</dbReference>
<accession>A0A0D2CR10</accession>
<dbReference type="GeneID" id="27339676"/>
<dbReference type="EMBL" id="KN847040">
    <property type="protein sequence ID" value="KIW33648.1"/>
    <property type="molecule type" value="Genomic_DNA"/>
</dbReference>
<feature type="transmembrane region" description="Helical" evidence="9">
    <location>
        <begin position="324"/>
        <end position="347"/>
    </location>
</feature>
<proteinExistence type="predicted"/>
<dbReference type="PANTHER" id="PTHR47844:SF1">
    <property type="entry name" value="EXOSTOSIN-LIKE 2"/>
    <property type="match status" value="1"/>
</dbReference>
<dbReference type="HOGENOM" id="CLU_019940_2_0_1"/>
<evidence type="ECO:0000256" key="8">
    <source>
        <dbReference type="SAM" id="MobiDB-lite"/>
    </source>
</evidence>
<comment type="subcellular location">
    <subcellularLocation>
        <location evidence="1">Membrane</location>
    </subcellularLocation>
</comment>
<organism evidence="10 11">
    <name type="scientific">Cladophialophora immunda</name>
    <dbReference type="NCBI Taxonomy" id="569365"/>
    <lineage>
        <taxon>Eukaryota</taxon>
        <taxon>Fungi</taxon>
        <taxon>Dikarya</taxon>
        <taxon>Ascomycota</taxon>
        <taxon>Pezizomycotina</taxon>
        <taxon>Eurotiomycetes</taxon>
        <taxon>Chaetothyriomycetidae</taxon>
        <taxon>Chaetothyriales</taxon>
        <taxon>Herpotrichiellaceae</taxon>
        <taxon>Cladophialophora</taxon>
    </lineage>
</organism>
<keyword evidence="3" id="KW-0808">Transferase</keyword>
<evidence type="ECO:0000256" key="2">
    <source>
        <dbReference type="ARBA" id="ARBA00022676"/>
    </source>
</evidence>
<feature type="region of interest" description="Disordered" evidence="8">
    <location>
        <begin position="534"/>
        <end position="568"/>
    </location>
</feature>
<keyword evidence="4 9" id="KW-0812">Transmembrane</keyword>
<keyword evidence="11" id="KW-1185">Reference proteome</keyword>
<evidence type="ECO:0000313" key="10">
    <source>
        <dbReference type="EMBL" id="KIW33648.1"/>
    </source>
</evidence>
<gene>
    <name evidence="10" type="ORF">PV07_00482</name>
</gene>
<evidence type="ECO:0000256" key="1">
    <source>
        <dbReference type="ARBA" id="ARBA00004370"/>
    </source>
</evidence>
<feature type="transmembrane region" description="Helical" evidence="9">
    <location>
        <begin position="392"/>
        <end position="411"/>
    </location>
</feature>
<feature type="region of interest" description="Disordered" evidence="8">
    <location>
        <begin position="430"/>
        <end position="457"/>
    </location>
</feature>
<dbReference type="Pfam" id="PF13641">
    <property type="entry name" value="Glyco_tranf_2_3"/>
    <property type="match status" value="1"/>
</dbReference>
<evidence type="ECO:0000256" key="3">
    <source>
        <dbReference type="ARBA" id="ARBA00022679"/>
    </source>
</evidence>
<keyword evidence="2" id="KW-0328">Glycosyltransferase</keyword>
<evidence type="ECO:0000256" key="6">
    <source>
        <dbReference type="ARBA" id="ARBA00023136"/>
    </source>
</evidence>
<feature type="transmembrane region" description="Helical" evidence="9">
    <location>
        <begin position="20"/>
        <end position="42"/>
    </location>
</feature>
<dbReference type="SUPFAM" id="SSF53448">
    <property type="entry name" value="Nucleotide-diphospho-sugar transferases"/>
    <property type="match status" value="1"/>
</dbReference>
<protein>
    <recommendedName>
        <fullName evidence="12">Glycosyltransferase 2-like domain-containing protein</fullName>
    </recommendedName>
</protein>
<evidence type="ECO:0000256" key="7">
    <source>
        <dbReference type="ARBA" id="ARBA00023180"/>
    </source>
</evidence>
<evidence type="ECO:0008006" key="12">
    <source>
        <dbReference type="Google" id="ProtNLM"/>
    </source>
</evidence>
<sequence length="594" mass="66155">MAAQSFWTYLWAVLLHKNSLFLFLLVFRYLRFVVHLVSFFLYRPTPTARFPSLTERDCTVVIPTCDPEDPAFSRCVESVVRASPAAIHIVAVGKEQEKQVLSTISPCISRFPSICFRVSSSVQAHKRHQITAALPAVSTSITVLCDDHVIWPSANILRAAVAPFEADERVGGVGTNKRVIRHADKGPWAGFWNVMGALYLERHNFEHTSSNAVDGGVAVISGRTCLYRTCILQDPALLAGYLDERFLWGLCGPLNADDDNFLTRALVRRGFKIKFQNTPEAMILCDVGEYPKFLQQCLRWARTTFRSNTCSLVTDRAVYQAQPWAVYSLQISLMVNFALFYDAALVWTLTRTDLYTATTVKALVLWILVSKLPKLLPYFLRHPADLVYLPGYYVFAYCHSLIKLWALLTFWDTRWSGRNLDGINLTAAAAGADSGGEGEGEGRGGRKDPGPDASPAMRAEDFSLHNTVGPPASQYRVKTPWGSVQSRNLHQLPANILQTQLSSSTKRSLARTTRQHWHGNHMEAGVILPDAFDAGPGLETVTPPQNSSVPPPPRIISSSSRKADDTYSRSWSRRGECGKLHEGYHLRRGCVLGP</sequence>